<comment type="caution">
    <text evidence="3">The sequence shown here is derived from an EMBL/GenBank/DDBJ whole genome shotgun (WGS) entry which is preliminary data.</text>
</comment>
<evidence type="ECO:0000256" key="2">
    <source>
        <dbReference type="SAM" id="Phobius"/>
    </source>
</evidence>
<accession>A0ABV5HBB4</accession>
<keyword evidence="2" id="KW-1133">Transmembrane helix</keyword>
<dbReference type="PROSITE" id="PS50005">
    <property type="entry name" value="TPR"/>
    <property type="match status" value="2"/>
</dbReference>
<dbReference type="InterPro" id="IPR011990">
    <property type="entry name" value="TPR-like_helical_dom_sf"/>
</dbReference>
<keyword evidence="4" id="KW-1185">Reference proteome</keyword>
<proteinExistence type="predicted"/>
<dbReference type="RefSeq" id="WP_278011950.1">
    <property type="nucleotide sequence ID" value="NZ_CP121112.1"/>
</dbReference>
<evidence type="ECO:0000256" key="1">
    <source>
        <dbReference type="PROSITE-ProRule" id="PRU00339"/>
    </source>
</evidence>
<dbReference type="SUPFAM" id="SSF48452">
    <property type="entry name" value="TPR-like"/>
    <property type="match status" value="1"/>
</dbReference>
<dbReference type="Pfam" id="PF13181">
    <property type="entry name" value="TPR_8"/>
    <property type="match status" value="1"/>
</dbReference>
<keyword evidence="2" id="KW-0472">Membrane</keyword>
<dbReference type="Proteomes" id="UP001589562">
    <property type="component" value="Unassembled WGS sequence"/>
</dbReference>
<sequence length="311" mass="36657">MNWELKILKNKVEIYRDRTHQYVPFGHQFKIKDFPALIWDLEKGYEKTKDIDYLSDKGYVLIIQGKYQEALKLYLEIEKIKPNRYSTASNLGTLYELMGENQKAYEWIKKSIQLNPESHERSEWLHLKILEAKIQKLQNPSGQFFINTSFGSEVTPKTKLSYEELDKLKHALYFQLNERISFIKPKDQIISVLLFELGNITNVMSEYNYKDASEIYLLSKQYGIENELLNERLILCLKQISNYCSQQGKQIDEAVVEITRKNNILNWRLSKKNDNLTLVLICVIIFSILLMVCLGVFFLKWKKLKKSISTS</sequence>
<dbReference type="InterPro" id="IPR019734">
    <property type="entry name" value="TPR_rpt"/>
</dbReference>
<evidence type="ECO:0000313" key="3">
    <source>
        <dbReference type="EMBL" id="MFB9109108.1"/>
    </source>
</evidence>
<keyword evidence="1" id="KW-0802">TPR repeat</keyword>
<keyword evidence="2" id="KW-0812">Transmembrane</keyword>
<gene>
    <name evidence="3" type="ORF">ACFFVK_11010</name>
</gene>
<organism evidence="3 4">
    <name type="scientific">Flavobacterium gyeonganense</name>
    <dbReference type="NCBI Taxonomy" id="1310418"/>
    <lineage>
        <taxon>Bacteria</taxon>
        <taxon>Pseudomonadati</taxon>
        <taxon>Bacteroidota</taxon>
        <taxon>Flavobacteriia</taxon>
        <taxon>Flavobacteriales</taxon>
        <taxon>Flavobacteriaceae</taxon>
        <taxon>Flavobacterium</taxon>
    </lineage>
</organism>
<protein>
    <submittedName>
        <fullName evidence="3">Tetratricopeptide repeat protein</fullName>
    </submittedName>
</protein>
<feature type="repeat" description="TPR" evidence="1">
    <location>
        <begin position="85"/>
        <end position="118"/>
    </location>
</feature>
<dbReference type="Gene3D" id="1.25.40.10">
    <property type="entry name" value="Tetratricopeptide repeat domain"/>
    <property type="match status" value="1"/>
</dbReference>
<feature type="transmembrane region" description="Helical" evidence="2">
    <location>
        <begin position="276"/>
        <end position="299"/>
    </location>
</feature>
<dbReference type="SMART" id="SM00028">
    <property type="entry name" value="TPR"/>
    <property type="match status" value="2"/>
</dbReference>
<dbReference type="EMBL" id="JBHMFE010000014">
    <property type="protein sequence ID" value="MFB9109108.1"/>
    <property type="molecule type" value="Genomic_DNA"/>
</dbReference>
<name>A0ABV5HBB4_9FLAO</name>
<reference evidence="3 4" key="1">
    <citation type="submission" date="2024-09" db="EMBL/GenBank/DDBJ databases">
        <authorList>
            <person name="Sun Q."/>
            <person name="Mori K."/>
        </authorList>
    </citation>
    <scope>NUCLEOTIDE SEQUENCE [LARGE SCALE GENOMIC DNA]</scope>
    <source>
        <strain evidence="3 4">CECT 8365</strain>
    </source>
</reference>
<evidence type="ECO:0000313" key="4">
    <source>
        <dbReference type="Proteomes" id="UP001589562"/>
    </source>
</evidence>
<feature type="repeat" description="TPR" evidence="1">
    <location>
        <begin position="51"/>
        <end position="84"/>
    </location>
</feature>